<feature type="transmembrane region" description="Helical" evidence="1">
    <location>
        <begin position="347"/>
        <end position="370"/>
    </location>
</feature>
<keyword evidence="1" id="KW-0812">Transmembrane</keyword>
<dbReference type="STRING" id="46177.SAMN05660976_07125"/>
<accession>A0A1H8EXR4</accession>
<gene>
    <name evidence="2" type="ORF">SAMN05660976_07125</name>
</gene>
<feature type="transmembrane region" description="Helical" evidence="1">
    <location>
        <begin position="83"/>
        <end position="106"/>
    </location>
</feature>
<keyword evidence="1" id="KW-1133">Transmembrane helix</keyword>
<feature type="transmembrane region" description="Helical" evidence="1">
    <location>
        <begin position="391"/>
        <end position="419"/>
    </location>
</feature>
<reference evidence="2 3" key="1">
    <citation type="submission" date="2016-10" db="EMBL/GenBank/DDBJ databases">
        <authorList>
            <person name="de Groot N.N."/>
        </authorList>
    </citation>
    <scope>NUCLEOTIDE SEQUENCE [LARGE SCALE GENOMIC DNA]</scope>
    <source>
        <strain evidence="2 3">DSM 43357</strain>
    </source>
</reference>
<feature type="transmembrane region" description="Helical" evidence="1">
    <location>
        <begin position="439"/>
        <end position="460"/>
    </location>
</feature>
<dbReference type="Proteomes" id="UP000198953">
    <property type="component" value="Unassembled WGS sequence"/>
</dbReference>
<dbReference type="AlphaFoldDB" id="A0A1H8EXR4"/>
<feature type="transmembrane region" description="Helical" evidence="1">
    <location>
        <begin position="6"/>
        <end position="32"/>
    </location>
</feature>
<sequence>MPVLVGVVVLMVLLQIPLALACCSVVLAALSAPRRRHGRVRRRYARVGAASAAAGLAVLAFAASSTAEDQHYDDFGSAMTALAAMAGGGLLVLGLGPAVPWLLGLLGRQAARLPSPFRPAARHLAAGTVRAALAVTTTVTATAIAVTVTIVSAATTAQDRARYVPEAVPGALVVGEFGPAEVASVRAAVEQRLPGVPVVERGLPRERVSVELDSSSVSAPFVGDQALLRYLTGAPPARYDEGVVVVVTADGENSGSVRIRRDSSDPGGSPSYATFPAVTVRPADPRIHEVFVPAKIMHDLGIAVDPLELIIDPAVHRATQADQERLEGRLGEAFSVGLEQDFQASTWWLFPVGTLMFIALLGALAAMRWAGSDRVLRRIAGGSAATLRLLAASRAVLGAACGSVMGTVAGCVTGLLLRWPMTTSSGWEAPPRAPFETPWGWIAVLAALPVLAAAIVALACPSGLAPAGLGANRGKA</sequence>
<name>A0A1H8EXR4_9ACTN</name>
<organism evidence="2 3">
    <name type="scientific">Nonomuraea pusilla</name>
    <dbReference type="NCBI Taxonomy" id="46177"/>
    <lineage>
        <taxon>Bacteria</taxon>
        <taxon>Bacillati</taxon>
        <taxon>Actinomycetota</taxon>
        <taxon>Actinomycetes</taxon>
        <taxon>Streptosporangiales</taxon>
        <taxon>Streptosporangiaceae</taxon>
        <taxon>Nonomuraea</taxon>
    </lineage>
</organism>
<evidence type="ECO:0000313" key="3">
    <source>
        <dbReference type="Proteomes" id="UP000198953"/>
    </source>
</evidence>
<protein>
    <submittedName>
        <fullName evidence="2">Putative ABC transport system permease protein</fullName>
    </submittedName>
</protein>
<feature type="transmembrane region" description="Helical" evidence="1">
    <location>
        <begin position="44"/>
        <end position="63"/>
    </location>
</feature>
<proteinExistence type="predicted"/>
<dbReference type="EMBL" id="FOBF01000023">
    <property type="protein sequence ID" value="SEN23538.1"/>
    <property type="molecule type" value="Genomic_DNA"/>
</dbReference>
<keyword evidence="1" id="KW-0472">Membrane</keyword>
<keyword evidence="3" id="KW-1185">Reference proteome</keyword>
<evidence type="ECO:0000313" key="2">
    <source>
        <dbReference type="EMBL" id="SEN23538.1"/>
    </source>
</evidence>
<feature type="transmembrane region" description="Helical" evidence="1">
    <location>
        <begin position="127"/>
        <end position="154"/>
    </location>
</feature>
<evidence type="ECO:0000256" key="1">
    <source>
        <dbReference type="SAM" id="Phobius"/>
    </source>
</evidence>